<sequence length="311" mass="35231">MSTTTTTTTTTPRARPRAIKRPVAQRNDSTLEVHDKSTSKRRPKVIATAAATEEAIEAKKTTTTPKAQLQSRLFRLPYELRLMIYEFALPTAAVSCPPPLRATSPSTTPTSSTTQRTTTTTSTPQDLESAIEHHDDASGAEPAFLRTCHLARTEGLPIFYRDNDFLLNRRPSLDFQHPLLISMNPSLLSTTRKTKKTSGSRWLYSMSSASISRIRTVVFAQVGRGMYKDERNGWRRDASACFRVRFLSPGDSRRVNRDYEVQYLRIDPSGRSERYAERLVKALETRMEQLAGNKGVRAWTREDIWDLAYLL</sequence>
<evidence type="ECO:0000313" key="4">
    <source>
        <dbReference type="Proteomes" id="UP001562354"/>
    </source>
</evidence>
<keyword evidence="4" id="KW-1185">Reference proteome</keyword>
<comment type="caution">
    <text evidence="3">The sequence shown here is derived from an EMBL/GenBank/DDBJ whole genome shotgun (WGS) entry which is preliminary data.</text>
</comment>
<evidence type="ECO:0000313" key="3">
    <source>
        <dbReference type="EMBL" id="KAL1305268.1"/>
    </source>
</evidence>
<feature type="compositionally biased region" description="Low complexity" evidence="1">
    <location>
        <begin position="1"/>
        <end position="11"/>
    </location>
</feature>
<evidence type="ECO:0000256" key="1">
    <source>
        <dbReference type="SAM" id="MobiDB-lite"/>
    </source>
</evidence>
<feature type="compositionally biased region" description="Basic and acidic residues" evidence="1">
    <location>
        <begin position="29"/>
        <end position="38"/>
    </location>
</feature>
<organism evidence="3 4">
    <name type="scientific">Neodothiora populina</name>
    <dbReference type="NCBI Taxonomy" id="2781224"/>
    <lineage>
        <taxon>Eukaryota</taxon>
        <taxon>Fungi</taxon>
        <taxon>Dikarya</taxon>
        <taxon>Ascomycota</taxon>
        <taxon>Pezizomycotina</taxon>
        <taxon>Dothideomycetes</taxon>
        <taxon>Dothideomycetidae</taxon>
        <taxon>Dothideales</taxon>
        <taxon>Dothioraceae</taxon>
        <taxon>Neodothiora</taxon>
    </lineage>
</organism>
<feature type="region of interest" description="Disordered" evidence="1">
    <location>
        <begin position="1"/>
        <end position="44"/>
    </location>
</feature>
<feature type="domain" description="DUF7730" evidence="2">
    <location>
        <begin position="67"/>
        <end position="175"/>
    </location>
</feature>
<dbReference type="InterPro" id="IPR056632">
    <property type="entry name" value="DUF7730"/>
</dbReference>
<dbReference type="Pfam" id="PF24864">
    <property type="entry name" value="DUF7730"/>
    <property type="match status" value="1"/>
</dbReference>
<gene>
    <name evidence="3" type="ORF">AAFC00_002179</name>
</gene>
<dbReference type="PANTHER" id="PTHR38790">
    <property type="entry name" value="2EXR DOMAIN-CONTAINING PROTEIN-RELATED"/>
    <property type="match status" value="1"/>
</dbReference>
<reference evidence="3 4" key="1">
    <citation type="submission" date="2024-07" db="EMBL/GenBank/DDBJ databases">
        <title>Draft sequence of the Neodothiora populina.</title>
        <authorList>
            <person name="Drown D.D."/>
            <person name="Schuette U.S."/>
            <person name="Buechlein A.B."/>
            <person name="Rusch D.R."/>
            <person name="Winton L.W."/>
            <person name="Adams G.A."/>
        </authorList>
    </citation>
    <scope>NUCLEOTIDE SEQUENCE [LARGE SCALE GENOMIC DNA]</scope>
    <source>
        <strain evidence="3 4">CPC 39397</strain>
    </source>
</reference>
<name>A0ABR3PGI4_9PEZI</name>
<dbReference type="RefSeq" id="XP_069201541.1">
    <property type="nucleotide sequence ID" value="XM_069341461.1"/>
</dbReference>
<protein>
    <recommendedName>
        <fullName evidence="2">DUF7730 domain-containing protein</fullName>
    </recommendedName>
</protein>
<dbReference type="Proteomes" id="UP001562354">
    <property type="component" value="Unassembled WGS sequence"/>
</dbReference>
<proteinExistence type="predicted"/>
<evidence type="ECO:0000259" key="2">
    <source>
        <dbReference type="Pfam" id="PF24864"/>
    </source>
</evidence>
<dbReference type="GeneID" id="95975881"/>
<feature type="region of interest" description="Disordered" evidence="1">
    <location>
        <begin position="95"/>
        <end position="127"/>
    </location>
</feature>
<dbReference type="EMBL" id="JBFMKM010000007">
    <property type="protein sequence ID" value="KAL1305268.1"/>
    <property type="molecule type" value="Genomic_DNA"/>
</dbReference>
<feature type="compositionally biased region" description="Low complexity" evidence="1">
    <location>
        <begin position="103"/>
        <end position="124"/>
    </location>
</feature>
<accession>A0ABR3PGI4</accession>